<reference evidence="1" key="1">
    <citation type="journal article" date="2021" name="Proc. Natl. Acad. Sci. U.S.A.">
        <title>A Catalog of Tens of Thousands of Viruses from Human Metagenomes Reveals Hidden Associations with Chronic Diseases.</title>
        <authorList>
            <person name="Tisza M.J."/>
            <person name="Buck C.B."/>
        </authorList>
    </citation>
    <scope>NUCLEOTIDE SEQUENCE</scope>
    <source>
        <strain evidence="1">CtTnV63</strain>
    </source>
</reference>
<sequence>MLHEGIISFEHFVSPFYHYRACVTNEPFPPILLTFLLGSDYIFYFLLLEEIISCFGFT</sequence>
<protein>
    <submittedName>
        <fullName evidence="1">Uncharacterized protein</fullName>
    </submittedName>
</protein>
<evidence type="ECO:0000313" key="1">
    <source>
        <dbReference type="EMBL" id="DAD98555.1"/>
    </source>
</evidence>
<accession>A0A8S5NX69</accession>
<proteinExistence type="predicted"/>
<organism evidence="1">
    <name type="scientific">Siphoviridae sp. ctTnV63</name>
    <dbReference type="NCBI Taxonomy" id="2825523"/>
    <lineage>
        <taxon>Viruses</taxon>
        <taxon>Duplodnaviria</taxon>
        <taxon>Heunggongvirae</taxon>
        <taxon>Uroviricota</taxon>
        <taxon>Caudoviricetes</taxon>
    </lineage>
</organism>
<dbReference type="EMBL" id="BK015264">
    <property type="protein sequence ID" value="DAD98555.1"/>
    <property type="molecule type" value="Genomic_DNA"/>
</dbReference>
<name>A0A8S5NX69_9CAUD</name>